<gene>
    <name evidence="2" type="ORF">BO80DRAFT_17847</name>
</gene>
<sequence length="95" mass="10463">MPRWTRSAPTSLAPWPRPSPLPSSTWRACVAVSRLKVNRHAFTHGSWASGTCASGPYRVPAKSWTAVTDDNNFGVTLGLPLPYLGLPLFRFSRQP</sequence>
<name>A0A395GHN6_9EURO</name>
<keyword evidence="3" id="KW-1185">Reference proteome</keyword>
<feature type="region of interest" description="Disordered" evidence="1">
    <location>
        <begin position="1"/>
        <end position="23"/>
    </location>
</feature>
<reference evidence="2 3" key="1">
    <citation type="submission" date="2018-02" db="EMBL/GenBank/DDBJ databases">
        <title>The genomes of Aspergillus section Nigri reveals drivers in fungal speciation.</title>
        <authorList>
            <consortium name="DOE Joint Genome Institute"/>
            <person name="Vesth T.C."/>
            <person name="Nybo J."/>
            <person name="Theobald S."/>
            <person name="Brandl J."/>
            <person name="Frisvad J.C."/>
            <person name="Nielsen K.F."/>
            <person name="Lyhne E.K."/>
            <person name="Kogle M.E."/>
            <person name="Kuo A."/>
            <person name="Riley R."/>
            <person name="Clum A."/>
            <person name="Nolan M."/>
            <person name="Lipzen A."/>
            <person name="Salamov A."/>
            <person name="Henrissat B."/>
            <person name="Wiebenga A."/>
            <person name="De vries R.P."/>
            <person name="Grigoriev I.V."/>
            <person name="Mortensen U.H."/>
            <person name="Andersen M.R."/>
            <person name="Baker S.E."/>
        </authorList>
    </citation>
    <scope>NUCLEOTIDE SEQUENCE [LARGE SCALE GENOMIC DNA]</scope>
    <source>
        <strain evidence="2 3">CBS 121593</strain>
    </source>
</reference>
<organism evidence="2 3">
    <name type="scientific">Aspergillus ibericus CBS 121593</name>
    <dbReference type="NCBI Taxonomy" id="1448316"/>
    <lineage>
        <taxon>Eukaryota</taxon>
        <taxon>Fungi</taxon>
        <taxon>Dikarya</taxon>
        <taxon>Ascomycota</taxon>
        <taxon>Pezizomycotina</taxon>
        <taxon>Eurotiomycetes</taxon>
        <taxon>Eurotiomycetidae</taxon>
        <taxon>Eurotiales</taxon>
        <taxon>Aspergillaceae</taxon>
        <taxon>Aspergillus</taxon>
        <taxon>Aspergillus subgen. Circumdati</taxon>
    </lineage>
</organism>
<evidence type="ECO:0000313" key="2">
    <source>
        <dbReference type="EMBL" id="RAK94824.1"/>
    </source>
</evidence>
<dbReference type="EMBL" id="KZ824518">
    <property type="protein sequence ID" value="RAK94824.1"/>
    <property type="molecule type" value="Genomic_DNA"/>
</dbReference>
<evidence type="ECO:0000313" key="3">
    <source>
        <dbReference type="Proteomes" id="UP000249402"/>
    </source>
</evidence>
<protein>
    <submittedName>
        <fullName evidence="2">Uncharacterized protein</fullName>
    </submittedName>
</protein>
<dbReference type="OrthoDB" id="10332624at2759"/>
<dbReference type="Proteomes" id="UP000249402">
    <property type="component" value="Unassembled WGS sequence"/>
</dbReference>
<dbReference type="GeneID" id="37218863"/>
<accession>A0A395GHN6</accession>
<proteinExistence type="predicted"/>
<evidence type="ECO:0000256" key="1">
    <source>
        <dbReference type="SAM" id="MobiDB-lite"/>
    </source>
</evidence>
<dbReference type="RefSeq" id="XP_025569152.1">
    <property type="nucleotide sequence ID" value="XM_025713998.1"/>
</dbReference>
<dbReference type="VEuPathDB" id="FungiDB:BO80DRAFT_17847"/>
<dbReference type="AlphaFoldDB" id="A0A395GHN6"/>